<dbReference type="InterPro" id="IPR050955">
    <property type="entry name" value="Plant_Biomass_Hydrol_Est"/>
</dbReference>
<keyword evidence="1" id="KW-0732">Signal</keyword>
<dbReference type="Pfam" id="PF10503">
    <property type="entry name" value="Esterase_PHB"/>
    <property type="match status" value="1"/>
</dbReference>
<evidence type="ECO:0000313" key="3">
    <source>
        <dbReference type="EMBL" id="GFG93892.1"/>
    </source>
</evidence>
<evidence type="ECO:0008006" key="5">
    <source>
        <dbReference type="Google" id="ProtNLM"/>
    </source>
</evidence>
<dbReference type="SUPFAM" id="SSF53474">
    <property type="entry name" value="alpha/beta-Hydrolases"/>
    <property type="match status" value="1"/>
</dbReference>
<dbReference type="InterPro" id="IPR010126">
    <property type="entry name" value="Esterase_phb"/>
</dbReference>
<accession>A0A7I9YZ91</accession>
<dbReference type="Proteomes" id="UP000465360">
    <property type="component" value="Unassembled WGS sequence"/>
</dbReference>
<evidence type="ECO:0000256" key="2">
    <source>
        <dbReference type="ARBA" id="ARBA00022801"/>
    </source>
</evidence>
<keyword evidence="2" id="KW-0378">Hydrolase</keyword>
<reference evidence="3 4" key="1">
    <citation type="journal article" date="2019" name="Emerg. Microbes Infect.">
        <title>Comprehensive subspecies identification of 175 nontuberculous mycobacteria species based on 7547 genomic profiles.</title>
        <authorList>
            <person name="Matsumoto Y."/>
            <person name="Kinjo T."/>
            <person name="Motooka D."/>
            <person name="Nabeya D."/>
            <person name="Jung N."/>
            <person name="Uechi K."/>
            <person name="Horii T."/>
            <person name="Iida T."/>
            <person name="Fujita J."/>
            <person name="Nakamura S."/>
        </authorList>
    </citation>
    <scope>NUCLEOTIDE SEQUENCE [LARGE SCALE GENOMIC DNA]</scope>
    <source>
        <strain evidence="3 4">JCM 30725</strain>
    </source>
</reference>
<comment type="caution">
    <text evidence="3">The sequence shown here is derived from an EMBL/GenBank/DDBJ whole genome shotgun (WGS) entry which is preliminary data.</text>
</comment>
<dbReference type="PANTHER" id="PTHR43037">
    <property type="entry name" value="UNNAMED PRODUCT-RELATED"/>
    <property type="match status" value="1"/>
</dbReference>
<proteinExistence type="predicted"/>
<dbReference type="Gene3D" id="3.40.50.1820">
    <property type="entry name" value="alpha/beta hydrolase"/>
    <property type="match status" value="1"/>
</dbReference>
<organism evidence="3 4">
    <name type="scientific">Mycobacterium bourgelatii</name>
    <dbReference type="NCBI Taxonomy" id="1273442"/>
    <lineage>
        <taxon>Bacteria</taxon>
        <taxon>Bacillati</taxon>
        <taxon>Actinomycetota</taxon>
        <taxon>Actinomycetes</taxon>
        <taxon>Mycobacteriales</taxon>
        <taxon>Mycobacteriaceae</taxon>
        <taxon>Mycobacterium</taxon>
    </lineage>
</organism>
<sequence length="313" mass="32856">MSLRRIRLVNVCLLAAVIVFANSLVGGARASAWPEFPIPQGRSIQILKSGGLFRVYRVYRPRGLAGAAPLVVMLHGGFGNGAQAQRDYHWNATADAAGFVVAYPDGVLRAWNAGTCCGTPENFNVNDVAFLTNLVATIIRRTPIDPTRVYVTGMSNGAMMALRLGCQTTTFAAVAAVAGTLLTDCSGAHPTSVLQIHGTADAQVPYNGGPGAARQLNGLPRVDGPAIPSVNALWRSVDGCGAPTTDTSGVLTVETAVCPDDRHVQLISVAGAGHQWPGGQAKPLLERLIGLSPPSTALDATDTIWEFFAQHHL</sequence>
<dbReference type="GO" id="GO:0016787">
    <property type="term" value="F:hydrolase activity"/>
    <property type="evidence" value="ECO:0007669"/>
    <property type="project" value="UniProtKB-KW"/>
</dbReference>
<protein>
    <recommendedName>
        <fullName evidence="5">Polyhydroxybutyrate depolymerase</fullName>
    </recommendedName>
</protein>
<keyword evidence="4" id="KW-1185">Reference proteome</keyword>
<dbReference type="AlphaFoldDB" id="A0A7I9YZ91"/>
<dbReference type="GO" id="GO:0005576">
    <property type="term" value="C:extracellular region"/>
    <property type="evidence" value="ECO:0007669"/>
    <property type="project" value="InterPro"/>
</dbReference>
<gene>
    <name evidence="3" type="primary">lpqP_2</name>
    <name evidence="3" type="ORF">MBOU_59340</name>
</gene>
<dbReference type="EMBL" id="BLKZ01000002">
    <property type="protein sequence ID" value="GFG93892.1"/>
    <property type="molecule type" value="Genomic_DNA"/>
</dbReference>
<evidence type="ECO:0000313" key="4">
    <source>
        <dbReference type="Proteomes" id="UP000465360"/>
    </source>
</evidence>
<dbReference type="InterPro" id="IPR029058">
    <property type="entry name" value="AB_hydrolase_fold"/>
</dbReference>
<evidence type="ECO:0000256" key="1">
    <source>
        <dbReference type="ARBA" id="ARBA00022729"/>
    </source>
</evidence>
<dbReference type="PANTHER" id="PTHR43037:SF1">
    <property type="entry name" value="BLL1128 PROTEIN"/>
    <property type="match status" value="1"/>
</dbReference>
<name>A0A7I9YZ91_MYCBU</name>
<dbReference type="RefSeq" id="WP_163719548.1">
    <property type="nucleotide sequence ID" value="NZ_BLKZ01000002.1"/>
</dbReference>